<proteinExistence type="predicted"/>
<accession>A0A2V1JV96</accession>
<evidence type="ECO:0000313" key="1">
    <source>
        <dbReference type="EMBL" id="PWE87734.1"/>
    </source>
</evidence>
<dbReference type="OrthoDB" id="2039553at2"/>
<name>A0A2V1JV96_EUBRA</name>
<dbReference type="EMBL" id="JRFU01000019">
    <property type="protein sequence ID" value="PWE87734.1"/>
    <property type="molecule type" value="Genomic_DNA"/>
</dbReference>
<gene>
    <name evidence="1" type="ORF">LG34_02165</name>
</gene>
<comment type="caution">
    <text evidence="1">The sequence shown here is derived from an EMBL/GenBank/DDBJ whole genome shotgun (WGS) entry which is preliminary data.</text>
</comment>
<dbReference type="RefSeq" id="WP_109214661.1">
    <property type="nucleotide sequence ID" value="NZ_CABMEW010000001.1"/>
</dbReference>
<keyword evidence="2" id="KW-1185">Reference proteome</keyword>
<dbReference type="AlphaFoldDB" id="A0A2V1JV96"/>
<sequence>MKMFWVIMLSLFLGASGNQQLTNSVEMARISKTLDLALAQGNLIENVDTHSGSHGDGDSLQTWTFADDSLLKQIQADSAWKPFPLTKNLEALLYGVTYDEGLSVTVVGPYVSFSEEQLPRVEHGYYYFVDRQAESEQQNSDEQILERVSYNFSIAIYDTDTDTLYYVEADS</sequence>
<organism evidence="1 2">
    <name type="scientific">Eubacterium ramulus</name>
    <dbReference type="NCBI Taxonomy" id="39490"/>
    <lineage>
        <taxon>Bacteria</taxon>
        <taxon>Bacillati</taxon>
        <taxon>Bacillota</taxon>
        <taxon>Clostridia</taxon>
        <taxon>Eubacteriales</taxon>
        <taxon>Eubacteriaceae</taxon>
        <taxon>Eubacterium</taxon>
    </lineage>
</organism>
<protein>
    <submittedName>
        <fullName evidence="1">Uncharacterized protein</fullName>
    </submittedName>
</protein>
<evidence type="ECO:0000313" key="2">
    <source>
        <dbReference type="Proteomes" id="UP000245288"/>
    </source>
</evidence>
<reference evidence="1 2" key="1">
    <citation type="submission" date="2014-09" db="EMBL/GenBank/DDBJ databases">
        <title>Butyrate-producing bacteria isolated from human gut.</title>
        <authorList>
            <person name="Zhang Q."/>
            <person name="Zhao L."/>
        </authorList>
    </citation>
    <scope>NUCLEOTIDE SEQUENCE [LARGE SCALE GENOMIC DNA]</scope>
    <source>
        <strain evidence="1 2">21</strain>
    </source>
</reference>
<dbReference type="Proteomes" id="UP000245288">
    <property type="component" value="Unassembled WGS sequence"/>
</dbReference>